<proteinExistence type="predicted"/>
<feature type="chain" id="PRO_5033052903" evidence="1">
    <location>
        <begin position="24"/>
        <end position="93"/>
    </location>
</feature>
<protein>
    <submittedName>
        <fullName evidence="2">Uncharacterized protein</fullName>
    </submittedName>
</protein>
<feature type="signal peptide" evidence="1">
    <location>
        <begin position="1"/>
        <end position="23"/>
    </location>
</feature>
<accession>A0A816B7H4</accession>
<reference evidence="2" key="1">
    <citation type="submission" date="2021-02" db="EMBL/GenBank/DDBJ databases">
        <authorList>
            <person name="Nowell W R."/>
        </authorList>
    </citation>
    <scope>NUCLEOTIDE SEQUENCE</scope>
</reference>
<keyword evidence="1" id="KW-0732">Signal</keyword>
<keyword evidence="3" id="KW-1185">Reference proteome</keyword>
<dbReference type="EMBL" id="CAJNOR010006961">
    <property type="protein sequence ID" value="CAF1607717.1"/>
    <property type="molecule type" value="Genomic_DNA"/>
</dbReference>
<organism evidence="2 3">
    <name type="scientific">Adineta ricciae</name>
    <name type="common">Rotifer</name>
    <dbReference type="NCBI Taxonomy" id="249248"/>
    <lineage>
        <taxon>Eukaryota</taxon>
        <taxon>Metazoa</taxon>
        <taxon>Spiralia</taxon>
        <taxon>Gnathifera</taxon>
        <taxon>Rotifera</taxon>
        <taxon>Eurotatoria</taxon>
        <taxon>Bdelloidea</taxon>
        <taxon>Adinetida</taxon>
        <taxon>Adinetidae</taxon>
        <taxon>Adineta</taxon>
    </lineage>
</organism>
<dbReference type="AlphaFoldDB" id="A0A816B7H4"/>
<sequence length="93" mass="10655">MVSNYYLLSFVVSCLIILRVGSSVILDERYSPLFESDELTSEENSDEVDVSQRSANFIFPPTSFISPLGRINDYNPAKRQSFGRKHHWDAFFG</sequence>
<comment type="caution">
    <text evidence="2">The sequence shown here is derived from an EMBL/GenBank/DDBJ whole genome shotgun (WGS) entry which is preliminary data.</text>
</comment>
<evidence type="ECO:0000313" key="2">
    <source>
        <dbReference type="EMBL" id="CAF1607717.1"/>
    </source>
</evidence>
<evidence type="ECO:0000256" key="1">
    <source>
        <dbReference type="SAM" id="SignalP"/>
    </source>
</evidence>
<gene>
    <name evidence="2" type="ORF">XAT740_LOCUS48487</name>
</gene>
<dbReference type="Proteomes" id="UP000663828">
    <property type="component" value="Unassembled WGS sequence"/>
</dbReference>
<name>A0A816B7H4_ADIRI</name>
<evidence type="ECO:0000313" key="3">
    <source>
        <dbReference type="Proteomes" id="UP000663828"/>
    </source>
</evidence>